<evidence type="ECO:0000256" key="5">
    <source>
        <dbReference type="ARBA" id="ARBA00022801"/>
    </source>
</evidence>
<dbReference type="InterPro" id="IPR006026">
    <property type="entry name" value="Peptidase_Metallo"/>
</dbReference>
<dbReference type="PRINTS" id="PR00138">
    <property type="entry name" value="MATRIXIN"/>
</dbReference>
<dbReference type="InterPro" id="IPR036365">
    <property type="entry name" value="PGBD-like_sf"/>
</dbReference>
<gene>
    <name evidence="14" type="ORF">Cni_G05089</name>
</gene>
<evidence type="ECO:0000256" key="1">
    <source>
        <dbReference type="ARBA" id="ARBA00009614"/>
    </source>
</evidence>
<feature type="binding site" evidence="11">
    <location>
        <position position="227"/>
    </location>
    <ligand>
        <name>Zn(2+)</name>
        <dbReference type="ChEBI" id="CHEBI:29105"/>
        <label>1</label>
    </ligand>
</feature>
<feature type="domain" description="Peptidase metallopeptidase" evidence="13">
    <location>
        <begin position="145"/>
        <end position="312"/>
    </location>
</feature>
<comment type="similarity">
    <text evidence="1">Belongs to the peptidase M10A family. Matrix metalloproteinases (MMPs) subfamily.</text>
</comment>
<keyword evidence="9" id="KW-0325">Glycoprotein</keyword>
<dbReference type="Pfam" id="PF00413">
    <property type="entry name" value="Peptidase_M10"/>
    <property type="match status" value="1"/>
</dbReference>
<feature type="binding site" evidence="11">
    <location>
        <position position="220"/>
    </location>
    <ligand>
        <name>Ca(2+)</name>
        <dbReference type="ChEBI" id="CHEBI:29108"/>
        <label>3</label>
    </ligand>
</feature>
<accession>A0AAQ3Q537</accession>
<dbReference type="InterPro" id="IPR001818">
    <property type="entry name" value="Pept_M10_metallopeptidase"/>
</dbReference>
<dbReference type="SUPFAM" id="SSF55486">
    <property type="entry name" value="Metalloproteases ('zincins'), catalytic domain"/>
    <property type="match status" value="1"/>
</dbReference>
<feature type="binding site" evidence="11">
    <location>
        <position position="271"/>
    </location>
    <ligand>
        <name>Zn(2+)</name>
        <dbReference type="ChEBI" id="CHEBI:29105"/>
        <label>2</label>
        <note>catalytic</note>
    </ligand>
</feature>
<dbReference type="AlphaFoldDB" id="A0AAQ3Q537"/>
<feature type="signal peptide" evidence="12">
    <location>
        <begin position="1"/>
        <end position="28"/>
    </location>
</feature>
<dbReference type="GO" id="GO:0008270">
    <property type="term" value="F:zinc ion binding"/>
    <property type="evidence" value="ECO:0007669"/>
    <property type="project" value="InterPro"/>
</dbReference>
<keyword evidence="3 11" id="KW-0479">Metal-binding</keyword>
<evidence type="ECO:0000313" key="15">
    <source>
        <dbReference type="Proteomes" id="UP001327560"/>
    </source>
</evidence>
<evidence type="ECO:0000256" key="10">
    <source>
        <dbReference type="PIRSR" id="PIRSR621190-1"/>
    </source>
</evidence>
<feature type="binding site" evidence="11">
    <location>
        <position position="219"/>
    </location>
    <ligand>
        <name>Ca(2+)</name>
        <dbReference type="ChEBI" id="CHEBI:29108"/>
        <label>3</label>
    </ligand>
</feature>
<organism evidence="14 15">
    <name type="scientific">Canna indica</name>
    <name type="common">Indian-shot</name>
    <dbReference type="NCBI Taxonomy" id="4628"/>
    <lineage>
        <taxon>Eukaryota</taxon>
        <taxon>Viridiplantae</taxon>
        <taxon>Streptophyta</taxon>
        <taxon>Embryophyta</taxon>
        <taxon>Tracheophyta</taxon>
        <taxon>Spermatophyta</taxon>
        <taxon>Magnoliopsida</taxon>
        <taxon>Liliopsida</taxon>
        <taxon>Zingiberales</taxon>
        <taxon>Cannaceae</taxon>
        <taxon>Canna</taxon>
    </lineage>
</organism>
<keyword evidence="15" id="KW-1185">Reference proteome</keyword>
<protein>
    <submittedName>
        <fullName evidence="14">Metalloendoproteinase 2-MMP</fullName>
    </submittedName>
</protein>
<feature type="binding site" evidence="11">
    <location>
        <position position="212"/>
    </location>
    <ligand>
        <name>Zn(2+)</name>
        <dbReference type="ChEBI" id="CHEBI:29105"/>
        <label>1</label>
    </ligand>
</feature>
<dbReference type="SMART" id="SM00235">
    <property type="entry name" value="ZnMc"/>
    <property type="match status" value="1"/>
</dbReference>
<feature type="binding site" evidence="11">
    <location>
        <position position="239"/>
    </location>
    <ligand>
        <name>Ca(2+)</name>
        <dbReference type="ChEBI" id="CHEBI:29108"/>
        <label>3</label>
    </ligand>
</feature>
<dbReference type="FunFam" id="3.40.390.10:FF:000018">
    <property type="entry name" value="Metalloendoproteinase 1"/>
    <property type="match status" value="1"/>
</dbReference>
<evidence type="ECO:0000256" key="4">
    <source>
        <dbReference type="ARBA" id="ARBA00022729"/>
    </source>
</evidence>
<dbReference type="Pfam" id="PF01471">
    <property type="entry name" value="PG_binding_1"/>
    <property type="match status" value="1"/>
</dbReference>
<dbReference type="GO" id="GO:0031012">
    <property type="term" value="C:extracellular matrix"/>
    <property type="evidence" value="ECO:0007669"/>
    <property type="project" value="InterPro"/>
</dbReference>
<dbReference type="GO" id="GO:0004222">
    <property type="term" value="F:metalloendopeptidase activity"/>
    <property type="evidence" value="ECO:0007669"/>
    <property type="project" value="InterPro"/>
</dbReference>
<evidence type="ECO:0000256" key="9">
    <source>
        <dbReference type="ARBA" id="ARBA00023180"/>
    </source>
</evidence>
<dbReference type="Proteomes" id="UP001327560">
    <property type="component" value="Chromosome 2"/>
</dbReference>
<dbReference type="CDD" id="cd04278">
    <property type="entry name" value="ZnMc_MMP"/>
    <property type="match status" value="1"/>
</dbReference>
<evidence type="ECO:0000256" key="8">
    <source>
        <dbReference type="ARBA" id="ARBA00023145"/>
    </source>
</evidence>
<sequence length="360" mass="38330">MSSSTFSLLFVVATTAAAFLSSSTPVSALPFNIPPLPIKNPWLSFMNLSGCHVGEHRAGLSNLKHYLNRFGYLSAAPNFTDSFDDALQAAIMTYQHNFGLNISGEIDDATLKKIVLPRCGVPDIINGTSSMTPLRGRGLFSYFPGNPTWPGSRSELRYAITSTSAVSIDISTLKAVFARAFARWSAVTTLNFTETESELDADITIGFYNGSHGDEEPFDGALGTLAHAFSPTDGRFHLDAAEAWVAEGDVTEASSDGAVDLESVAVHEIGHLLGLGHTSAPEAIMYPTLTTRTRKVELASDDVEGIQTLYGTNPNFEGMAPTMSNQEMNGGALGLMARSGVGQVVLRVLPAIAVGFLTLS</sequence>
<keyword evidence="6 11" id="KW-0862">Zinc</keyword>
<evidence type="ECO:0000256" key="2">
    <source>
        <dbReference type="ARBA" id="ARBA00022670"/>
    </source>
</evidence>
<feature type="binding site" description="in inhibited form" evidence="11">
    <location>
        <position position="119"/>
    </location>
    <ligand>
        <name>Zn(2+)</name>
        <dbReference type="ChEBI" id="CHEBI:29105"/>
        <label>2</label>
        <note>catalytic</note>
    </ligand>
</feature>
<evidence type="ECO:0000256" key="11">
    <source>
        <dbReference type="PIRSR" id="PIRSR621190-2"/>
    </source>
</evidence>
<keyword evidence="4 12" id="KW-0732">Signal</keyword>
<dbReference type="GO" id="GO:0006508">
    <property type="term" value="P:proteolysis"/>
    <property type="evidence" value="ECO:0007669"/>
    <property type="project" value="UniProtKB-KW"/>
</dbReference>
<dbReference type="EMBL" id="CP136891">
    <property type="protein sequence ID" value="WOK96382.1"/>
    <property type="molecule type" value="Genomic_DNA"/>
</dbReference>
<dbReference type="SUPFAM" id="SSF47090">
    <property type="entry name" value="PGBD-like"/>
    <property type="match status" value="1"/>
</dbReference>
<reference evidence="14 15" key="1">
    <citation type="submission" date="2023-10" db="EMBL/GenBank/DDBJ databases">
        <title>Chromosome-scale genome assembly provides insights into flower coloration mechanisms of Canna indica.</title>
        <authorList>
            <person name="Li C."/>
        </authorList>
    </citation>
    <scope>NUCLEOTIDE SEQUENCE [LARGE SCALE GENOMIC DNA]</scope>
    <source>
        <tissue evidence="14">Flower</tissue>
    </source>
</reference>
<feature type="binding site" evidence="11">
    <location>
        <position position="214"/>
    </location>
    <ligand>
        <name>Zn(2+)</name>
        <dbReference type="ChEBI" id="CHEBI:29105"/>
        <label>1</label>
    </ligand>
</feature>
<keyword evidence="2" id="KW-0645">Protease</keyword>
<dbReference type="PANTHER" id="PTHR10201:SF272">
    <property type="entry name" value="METALLOENDOPROTEINASE 5-MMP"/>
    <property type="match status" value="1"/>
</dbReference>
<proteinExistence type="inferred from homology"/>
<comment type="cofactor">
    <cofactor evidence="11">
        <name>Zn(2+)</name>
        <dbReference type="ChEBI" id="CHEBI:29105"/>
    </cofactor>
    <text evidence="11">Binds 2 Zn(2+) ions per subunit.</text>
</comment>
<feature type="chain" id="PRO_5042959255" evidence="12">
    <location>
        <begin position="29"/>
        <end position="360"/>
    </location>
</feature>
<comment type="cofactor">
    <cofactor evidence="11">
        <name>Ca(2+)</name>
        <dbReference type="ChEBI" id="CHEBI:29108"/>
    </cofactor>
    <text evidence="11">Can bind about 5 Ca(2+) ions per subunit.</text>
</comment>
<dbReference type="InterPro" id="IPR033739">
    <property type="entry name" value="M10A_MMP"/>
</dbReference>
<feature type="binding site" evidence="11">
    <location>
        <position position="277"/>
    </location>
    <ligand>
        <name>Zn(2+)</name>
        <dbReference type="ChEBI" id="CHEBI:29105"/>
        <label>2</label>
        <note>catalytic</note>
    </ligand>
</feature>
<dbReference type="PANTHER" id="PTHR10201">
    <property type="entry name" value="MATRIX METALLOPROTEINASE"/>
    <property type="match status" value="1"/>
</dbReference>
<keyword evidence="8" id="KW-0865">Zymogen</keyword>
<feature type="binding site" evidence="11">
    <location>
        <position position="237"/>
    </location>
    <ligand>
        <name>Zn(2+)</name>
        <dbReference type="ChEBI" id="CHEBI:29105"/>
        <label>1</label>
    </ligand>
</feature>
<dbReference type="InterPro" id="IPR021190">
    <property type="entry name" value="Pept_M10A"/>
</dbReference>
<keyword evidence="11" id="KW-0106">Calcium</keyword>
<feature type="binding site" evidence="11">
    <location>
        <position position="202"/>
    </location>
    <ligand>
        <name>Ca(2+)</name>
        <dbReference type="ChEBI" id="CHEBI:29108"/>
        <label>2</label>
    </ligand>
</feature>
<keyword evidence="5" id="KW-0378">Hydrolase</keyword>
<evidence type="ECO:0000259" key="13">
    <source>
        <dbReference type="SMART" id="SM00235"/>
    </source>
</evidence>
<evidence type="ECO:0000256" key="7">
    <source>
        <dbReference type="ARBA" id="ARBA00023049"/>
    </source>
</evidence>
<evidence type="ECO:0000256" key="6">
    <source>
        <dbReference type="ARBA" id="ARBA00022833"/>
    </source>
</evidence>
<feature type="binding site" evidence="11">
    <location>
        <position position="285"/>
    </location>
    <ligand>
        <name>Zn(2+)</name>
        <dbReference type="ChEBI" id="CHEBI:29105"/>
        <label>2</label>
        <note>catalytic</note>
    </ligand>
</feature>
<feature type="active site" evidence="10">
    <location>
        <position position="268"/>
    </location>
</feature>
<dbReference type="InterPro" id="IPR002477">
    <property type="entry name" value="Peptidoglycan-bd-like"/>
</dbReference>
<dbReference type="GO" id="GO:0030198">
    <property type="term" value="P:extracellular matrix organization"/>
    <property type="evidence" value="ECO:0007669"/>
    <property type="project" value="TreeGrafter"/>
</dbReference>
<name>A0AAQ3Q537_9LILI</name>
<keyword evidence="7" id="KW-0482">Metalloprotease</keyword>
<feature type="binding site" evidence="11">
    <location>
        <position position="242"/>
    </location>
    <ligand>
        <name>Ca(2+)</name>
        <dbReference type="ChEBI" id="CHEBI:29108"/>
        <label>1</label>
    </ligand>
</feature>
<dbReference type="Gene3D" id="3.40.390.10">
    <property type="entry name" value="Collagenase (Catalytic Domain)"/>
    <property type="match status" value="1"/>
</dbReference>
<dbReference type="InterPro" id="IPR021158">
    <property type="entry name" value="Pept_M10A_Zn_BS"/>
</dbReference>
<feature type="binding site" evidence="11">
    <location>
        <position position="242"/>
    </location>
    <ligand>
        <name>Ca(2+)</name>
        <dbReference type="ChEBI" id="CHEBI:29108"/>
        <label>3</label>
    </ligand>
</feature>
<dbReference type="PROSITE" id="PS00546">
    <property type="entry name" value="CYSTEINE_SWITCH"/>
    <property type="match status" value="1"/>
</dbReference>
<evidence type="ECO:0000256" key="3">
    <source>
        <dbReference type="ARBA" id="ARBA00022723"/>
    </source>
</evidence>
<dbReference type="InterPro" id="IPR024079">
    <property type="entry name" value="MetalloPept_cat_dom_sf"/>
</dbReference>
<evidence type="ECO:0000256" key="12">
    <source>
        <dbReference type="SAM" id="SignalP"/>
    </source>
</evidence>
<feature type="binding site" evidence="11">
    <location>
        <position position="267"/>
    </location>
    <ligand>
        <name>Zn(2+)</name>
        <dbReference type="ChEBI" id="CHEBI:29105"/>
        <label>2</label>
        <note>catalytic</note>
    </ligand>
</feature>
<dbReference type="GO" id="GO:0030574">
    <property type="term" value="P:collagen catabolic process"/>
    <property type="evidence" value="ECO:0007669"/>
    <property type="project" value="TreeGrafter"/>
</dbReference>
<evidence type="ECO:0000313" key="14">
    <source>
        <dbReference type="EMBL" id="WOK96382.1"/>
    </source>
</evidence>